<accession>A0A3M4M402</accession>
<feature type="compositionally biased region" description="Basic and acidic residues" evidence="1">
    <location>
        <begin position="33"/>
        <end position="45"/>
    </location>
</feature>
<dbReference type="GO" id="GO:0016787">
    <property type="term" value="F:hydrolase activity"/>
    <property type="evidence" value="ECO:0007669"/>
    <property type="project" value="UniProtKB-KW"/>
</dbReference>
<comment type="caution">
    <text evidence="3">The sequence shown here is derived from an EMBL/GenBank/DDBJ whole genome shotgun (WGS) entry which is preliminary data.</text>
</comment>
<protein>
    <submittedName>
        <fullName evidence="3">BNR repeat-containing glycosyl hydrolase</fullName>
    </submittedName>
</protein>
<feature type="region of interest" description="Disordered" evidence="1">
    <location>
        <begin position="28"/>
        <end position="58"/>
    </location>
</feature>
<dbReference type="InterPro" id="IPR011050">
    <property type="entry name" value="Pectin_lyase_fold/virulence"/>
</dbReference>
<dbReference type="Proteomes" id="UP000277236">
    <property type="component" value="Unassembled WGS sequence"/>
</dbReference>
<proteinExistence type="predicted"/>
<gene>
    <name evidence="3" type="ORF">ALQ04_100545</name>
</gene>
<dbReference type="Pfam" id="PF14252">
    <property type="entry name" value="DUF4347"/>
    <property type="match status" value="1"/>
</dbReference>
<reference evidence="3 4" key="1">
    <citation type="submission" date="2018-08" db="EMBL/GenBank/DDBJ databases">
        <title>Recombination of ecologically and evolutionarily significant loci maintains genetic cohesion in the Pseudomonas syringae species complex.</title>
        <authorList>
            <person name="Dillon M."/>
            <person name="Thakur S."/>
            <person name="Almeida R.N.D."/>
            <person name="Weir B.S."/>
            <person name="Guttman D.S."/>
        </authorList>
    </citation>
    <scope>NUCLEOTIDE SEQUENCE [LARGE SCALE GENOMIC DNA]</scope>
    <source>
        <strain evidence="3 4">ICMP 3353</strain>
    </source>
</reference>
<dbReference type="AlphaFoldDB" id="A0A3M4M402"/>
<feature type="domain" description="DUF4347" evidence="2">
    <location>
        <begin position="69"/>
        <end position="226"/>
    </location>
</feature>
<keyword evidence="3" id="KW-0378">Hydrolase</keyword>
<dbReference type="EMBL" id="RBRE01000028">
    <property type="protein sequence ID" value="RMQ48380.1"/>
    <property type="molecule type" value="Genomic_DNA"/>
</dbReference>
<evidence type="ECO:0000259" key="2">
    <source>
        <dbReference type="Pfam" id="PF14252"/>
    </source>
</evidence>
<dbReference type="InterPro" id="IPR025592">
    <property type="entry name" value="DUF4347"/>
</dbReference>
<sequence>MFLEPRMLFDGAVAATVADTAQADSSATAEAAKTSDHAAAKDSSSDSHAQSAATSEVTTTAAAVPGSTVVFVDSRVKDSDSLLAGVAPGAQVVVLDATKDGLQQIADYLDSHQGASSVQIIAHGNSGDLWLGNSYLSADNIAQRSALLAEIGNDMADGGDILIYACNTAEGAQGLSFIDSLAGLTGRDIAASTNRTGVGGDWDLEIATGSIESVSALSRQAMDSYQWGLATFTVTSTNNTGTGSLREALGNAQNGDIVTFSTNMTVQLTSQLAVTRNITIDGDLNNDGVADVTLDGQYRTSVIRVNSGVTATFDGLVITRGLVAGAGGNNGLSAADSMGAGIVNAGNLTLLNVSVTSNVASGGGGGGGAINGYYGGGGGGGGGIGGQNGGIAGRVGIQGGNYAGTAPSANTGGNGGAFST</sequence>
<feature type="non-terminal residue" evidence="3">
    <location>
        <position position="420"/>
    </location>
</feature>
<evidence type="ECO:0000313" key="4">
    <source>
        <dbReference type="Proteomes" id="UP000277236"/>
    </source>
</evidence>
<feature type="compositionally biased region" description="Low complexity" evidence="1">
    <location>
        <begin position="46"/>
        <end position="58"/>
    </location>
</feature>
<organism evidence="3 4">
    <name type="scientific">Pseudomonas cichorii</name>
    <dbReference type="NCBI Taxonomy" id="36746"/>
    <lineage>
        <taxon>Bacteria</taxon>
        <taxon>Pseudomonadati</taxon>
        <taxon>Pseudomonadota</taxon>
        <taxon>Gammaproteobacteria</taxon>
        <taxon>Pseudomonadales</taxon>
        <taxon>Pseudomonadaceae</taxon>
        <taxon>Pseudomonas</taxon>
    </lineage>
</organism>
<name>A0A3M4M402_PSECI</name>
<evidence type="ECO:0000313" key="3">
    <source>
        <dbReference type="EMBL" id="RMQ48380.1"/>
    </source>
</evidence>
<dbReference type="SUPFAM" id="SSF51126">
    <property type="entry name" value="Pectin lyase-like"/>
    <property type="match status" value="1"/>
</dbReference>
<evidence type="ECO:0000256" key="1">
    <source>
        <dbReference type="SAM" id="MobiDB-lite"/>
    </source>
</evidence>